<evidence type="ECO:0000256" key="1">
    <source>
        <dbReference type="SAM" id="SignalP"/>
    </source>
</evidence>
<dbReference type="RefSeq" id="WP_066752514.1">
    <property type="nucleotide sequence ID" value="NZ_JBHUMB010000014.1"/>
</dbReference>
<comment type="caution">
    <text evidence="3">The sequence shown here is derived from an EMBL/GenBank/DDBJ whole genome shotgun (WGS) entry which is preliminary data.</text>
</comment>
<evidence type="ECO:0000259" key="2">
    <source>
        <dbReference type="Pfam" id="PF20041"/>
    </source>
</evidence>
<protein>
    <submittedName>
        <fullName evidence="3">DUF6443 domain-containing protein</fullName>
    </submittedName>
</protein>
<keyword evidence="1" id="KW-0732">Signal</keyword>
<organism evidence="3 4">
    <name type="scientific">Sphingobacterium populi</name>
    <dbReference type="NCBI Taxonomy" id="1812824"/>
    <lineage>
        <taxon>Bacteria</taxon>
        <taxon>Pseudomonadati</taxon>
        <taxon>Bacteroidota</taxon>
        <taxon>Sphingobacteriia</taxon>
        <taxon>Sphingobacteriales</taxon>
        <taxon>Sphingobacteriaceae</taxon>
        <taxon>Sphingobacterium</taxon>
    </lineage>
</organism>
<dbReference type="Gene3D" id="2.180.10.10">
    <property type="entry name" value="RHS repeat-associated core"/>
    <property type="match status" value="1"/>
</dbReference>
<gene>
    <name evidence="3" type="ORF">ACFSQ6_15120</name>
</gene>
<dbReference type="InterPro" id="IPR045619">
    <property type="entry name" value="DUF6443"/>
</dbReference>
<accession>A0ABW5UH26</accession>
<evidence type="ECO:0000313" key="4">
    <source>
        <dbReference type="Proteomes" id="UP001597418"/>
    </source>
</evidence>
<proteinExistence type="predicted"/>
<keyword evidence="4" id="KW-1185">Reference proteome</keyword>
<feature type="domain" description="DUF6443" evidence="2">
    <location>
        <begin position="87"/>
        <end position="222"/>
    </location>
</feature>
<feature type="signal peptide" evidence="1">
    <location>
        <begin position="1"/>
        <end position="27"/>
    </location>
</feature>
<feature type="chain" id="PRO_5046912944" evidence="1">
    <location>
        <begin position="28"/>
        <end position="740"/>
    </location>
</feature>
<reference evidence="4" key="1">
    <citation type="journal article" date="2019" name="Int. J. Syst. Evol. Microbiol.">
        <title>The Global Catalogue of Microorganisms (GCM) 10K type strain sequencing project: providing services to taxonomists for standard genome sequencing and annotation.</title>
        <authorList>
            <consortium name="The Broad Institute Genomics Platform"/>
            <consortium name="The Broad Institute Genome Sequencing Center for Infectious Disease"/>
            <person name="Wu L."/>
            <person name="Ma J."/>
        </authorList>
    </citation>
    <scope>NUCLEOTIDE SEQUENCE [LARGE SCALE GENOMIC DNA]</scope>
    <source>
        <strain evidence="4">KCTC 42247</strain>
    </source>
</reference>
<dbReference type="Pfam" id="PF20041">
    <property type="entry name" value="DUF6443"/>
    <property type="match status" value="1"/>
</dbReference>
<dbReference type="Proteomes" id="UP001597418">
    <property type="component" value="Unassembled WGS sequence"/>
</dbReference>
<dbReference type="EMBL" id="JBHUMB010000014">
    <property type="protein sequence ID" value="MFD2744728.1"/>
    <property type="molecule type" value="Genomic_DNA"/>
</dbReference>
<sequence length="740" mass="81886">MKRITRNLCYSVVLGLAFLGKINPARAQINPNPVFTSYAGQETISATESVTLKPGFVVPSGSNLRIFINSNVTLGTAPTLTQNYVLTTKYLNPFSTRPTTLTTGDARQAIEYLDGLGRPIQQVNVKASPSFSDIVTPIGYDSYGRGDRKYLAYSTNALVGGGFKADAIAAQKTYYESTPPAGQVSTSFAVEREVLEASPISRILEQGFAGAVWQPAASRTTSSGRTHKLEYLTNNTESLSNTATTRNVVHYGVNLDAAGVPTLTANGFYTAGSLKVTLLRNENWESASGFNNRLNTVEDYKDKSGNIVLTRTFNLNGNTQEILSTYYVYDDLGNLTYVLPPGRTGDYNPDSGNLPTAAQYTSYVYQYRYDERNRLVQKQLPGKGIEYIVYNKLDQVVAVQDANQRGRNEWTINKYDAHGRPILQGLWINTSTLDQVRNAANTQTAGNLWEARSTTTANGYTNRAWPTTALGTVLSTNYYDSYGSIPGLPHNESTSYTTKRIGLLVASKVAVIGNNSPLIHLWTVNYYDNEGRVVRTYAQNLLEGFDDLTNAYNFSGELTSSTRSHSPKVGSATSIAMKYTYDHMGRPKETRHRINLQTEVILSRQVYNEIGQLRQQSLHSENGGGNFLTTTTQSYNERGWLTEMSNPFFSQKLAYNVVSGTSARQYGGNIAEQEWRQGSEAYQRFSYTYDRLNRLTDGVATSMREELSYDKMGNIASLKRDNGTAISYSYSGNRLQSVTG</sequence>
<evidence type="ECO:0000313" key="3">
    <source>
        <dbReference type="EMBL" id="MFD2744728.1"/>
    </source>
</evidence>
<name>A0ABW5UH26_9SPHI</name>